<dbReference type="Pfam" id="PF01557">
    <property type="entry name" value="FAA_hydrolase"/>
    <property type="match status" value="1"/>
</dbReference>
<gene>
    <name evidence="4" type="ORF">GCM10011600_26050</name>
</gene>
<keyword evidence="5" id="KW-1185">Reference proteome</keyword>
<organism evidence="4 5">
    <name type="scientific">Pseudolysinimonas yzui</name>
    <dbReference type="NCBI Taxonomy" id="2708254"/>
    <lineage>
        <taxon>Bacteria</taxon>
        <taxon>Bacillati</taxon>
        <taxon>Actinomycetota</taxon>
        <taxon>Actinomycetes</taxon>
        <taxon>Micrococcales</taxon>
        <taxon>Microbacteriaceae</taxon>
        <taxon>Pseudolysinimonas</taxon>
    </lineage>
</organism>
<feature type="domain" description="Fumarylacetoacetase-like C-terminal" evidence="3">
    <location>
        <begin position="74"/>
        <end position="281"/>
    </location>
</feature>
<dbReference type="GO" id="GO:0016787">
    <property type="term" value="F:hydrolase activity"/>
    <property type="evidence" value="ECO:0007669"/>
    <property type="project" value="UniProtKB-KW"/>
</dbReference>
<proteinExistence type="inferred from homology"/>
<dbReference type="GO" id="GO:0044281">
    <property type="term" value="P:small molecule metabolic process"/>
    <property type="evidence" value="ECO:0007669"/>
    <property type="project" value="UniProtKB-ARBA"/>
</dbReference>
<dbReference type="SUPFAM" id="SSF56529">
    <property type="entry name" value="FAH"/>
    <property type="match status" value="1"/>
</dbReference>
<keyword evidence="4" id="KW-0378">Hydrolase</keyword>
<comment type="caution">
    <text evidence="4">The sequence shown here is derived from an EMBL/GenBank/DDBJ whole genome shotgun (WGS) entry which is preliminary data.</text>
</comment>
<dbReference type="EMBL" id="BNAI01000007">
    <property type="protein sequence ID" value="GHF23681.1"/>
    <property type="molecule type" value="Genomic_DNA"/>
</dbReference>
<evidence type="ECO:0000256" key="2">
    <source>
        <dbReference type="ARBA" id="ARBA00022723"/>
    </source>
</evidence>
<accession>A0A8J3GS24</accession>
<dbReference type="Proteomes" id="UP000617531">
    <property type="component" value="Unassembled WGS sequence"/>
</dbReference>
<keyword evidence="2" id="KW-0479">Metal-binding</keyword>
<reference evidence="4" key="1">
    <citation type="journal article" date="2014" name="Int. J. Syst. Evol. Microbiol.">
        <title>Complete genome sequence of Corynebacterium casei LMG S-19264T (=DSM 44701T), isolated from a smear-ripened cheese.</title>
        <authorList>
            <consortium name="US DOE Joint Genome Institute (JGI-PGF)"/>
            <person name="Walter F."/>
            <person name="Albersmeier A."/>
            <person name="Kalinowski J."/>
            <person name="Ruckert C."/>
        </authorList>
    </citation>
    <scope>NUCLEOTIDE SEQUENCE</scope>
    <source>
        <strain evidence="4">CGMCC 1.16548</strain>
    </source>
</reference>
<protein>
    <submittedName>
        <fullName evidence="4">Fumarylacetoacetate hydrolase</fullName>
    </submittedName>
</protein>
<sequence>MRIANLAGRAALVTPEGAAVDIATASGGRFGPDPMAIYENWAEFAAWAKAAPLENATAFDEADLGIPVPRPRQVLAIGVNYKDHADEAGIPAPDELMVFTKFSSSLAAPNAVVELPSDDVDYETEIVVIIGEGGHRIARDDAWSHVAGIAVGQDYSERTVQRRPPVPQFSMGKSFRNFGPFGPYVVTPDEFPDRESIRFSATLEGPGIDGTVTLQTGDTAQQFFGVAESIHRLSQIVTLFPGDIIFTGTPAGVGLSRGLLMRPGYRLTTTLDGFGSFTNEFVAAS</sequence>
<name>A0A8J3GS24_9MICO</name>
<dbReference type="GO" id="GO:0046872">
    <property type="term" value="F:metal ion binding"/>
    <property type="evidence" value="ECO:0007669"/>
    <property type="project" value="UniProtKB-KW"/>
</dbReference>
<dbReference type="InterPro" id="IPR036663">
    <property type="entry name" value="Fumarylacetoacetase_C_sf"/>
</dbReference>
<dbReference type="RefSeq" id="WP_191283971.1">
    <property type="nucleotide sequence ID" value="NZ_BNAI01000007.1"/>
</dbReference>
<dbReference type="Gene3D" id="3.90.850.10">
    <property type="entry name" value="Fumarylacetoacetase-like, C-terminal domain"/>
    <property type="match status" value="1"/>
</dbReference>
<evidence type="ECO:0000256" key="1">
    <source>
        <dbReference type="ARBA" id="ARBA00010211"/>
    </source>
</evidence>
<evidence type="ECO:0000313" key="5">
    <source>
        <dbReference type="Proteomes" id="UP000617531"/>
    </source>
</evidence>
<comment type="similarity">
    <text evidence="1">Belongs to the FAH family.</text>
</comment>
<dbReference type="AlphaFoldDB" id="A0A8J3GS24"/>
<evidence type="ECO:0000313" key="4">
    <source>
        <dbReference type="EMBL" id="GHF23681.1"/>
    </source>
</evidence>
<evidence type="ECO:0000259" key="3">
    <source>
        <dbReference type="Pfam" id="PF01557"/>
    </source>
</evidence>
<dbReference type="PANTHER" id="PTHR42796:SF4">
    <property type="entry name" value="FUMARYLACETOACETATE HYDROLASE DOMAIN-CONTAINING PROTEIN 2A"/>
    <property type="match status" value="1"/>
</dbReference>
<dbReference type="InterPro" id="IPR051121">
    <property type="entry name" value="FAH"/>
</dbReference>
<dbReference type="PANTHER" id="PTHR42796">
    <property type="entry name" value="FUMARYLACETOACETATE HYDROLASE DOMAIN-CONTAINING PROTEIN 2A-RELATED"/>
    <property type="match status" value="1"/>
</dbReference>
<reference evidence="4" key="2">
    <citation type="submission" date="2020-09" db="EMBL/GenBank/DDBJ databases">
        <authorList>
            <person name="Sun Q."/>
            <person name="Zhou Y."/>
        </authorList>
    </citation>
    <scope>NUCLEOTIDE SEQUENCE</scope>
    <source>
        <strain evidence="4">CGMCC 1.16548</strain>
    </source>
</reference>
<dbReference type="InterPro" id="IPR011234">
    <property type="entry name" value="Fumarylacetoacetase-like_C"/>
</dbReference>